<dbReference type="GO" id="GO:0030956">
    <property type="term" value="C:glutamyl-tRNA(Gln) amidotransferase complex"/>
    <property type="evidence" value="ECO:0007669"/>
    <property type="project" value="InterPro"/>
</dbReference>
<dbReference type="NCBIfam" id="TIGR00132">
    <property type="entry name" value="gatA"/>
    <property type="match status" value="1"/>
</dbReference>
<keyword evidence="5 7" id="KW-0067">ATP-binding</keyword>
<dbReference type="InterPro" id="IPR023631">
    <property type="entry name" value="Amidase_dom"/>
</dbReference>
<evidence type="ECO:0000313" key="9">
    <source>
        <dbReference type="EMBL" id="PUZ27942.1"/>
    </source>
</evidence>
<dbReference type="PANTHER" id="PTHR11895">
    <property type="entry name" value="TRANSAMIDASE"/>
    <property type="match status" value="1"/>
</dbReference>
<dbReference type="GO" id="GO:0050567">
    <property type="term" value="F:glutaminyl-tRNA synthase (glutamine-hydrolyzing) activity"/>
    <property type="evidence" value="ECO:0007669"/>
    <property type="project" value="UniProtKB-UniRule"/>
</dbReference>
<sequence>MPEFSTIHLLHQALHEGRTTCTAVVQSYLDRIAAHARLNAFREVYADEALAQAAELDARIRAGEPVGALAGVVVAIKDVICYAGHHVGAASRILEGFVSPYSATAVERLLAADAIIIGNLNCDEFAMGSTNENSAYGPVRNALDETRVPGGSSGGSAVAVQADLCMLSLGSDTGGSVRQPADFCGIIGLKPTYGRISRYGLIAYASSFDQIGIFGKNIADVAKLLQTVAGPDQFDSTASQLEVPDYQALLDHNKSWKLAYLKDAIRHEGLDPEMKAGFLNCFEEMEQAGHTVKAVDFDILDYVVPAYYVLTTAEASSNLSRFDGVKYGHRTAHANVALTDFYKLSRSEGFGKEVKRRILLGTFVLSAGYFDAYFTKAQQVRRLVMNRINAILEHYDAILLPTVPSTAFKLGEKMEDPIAMYLADIYTVLANLVGAPAISIPLTVHSNGMPYGIQIITRKFDEANLLGLAYTINVMTNKQVTTS</sequence>
<dbReference type="InterPro" id="IPR000120">
    <property type="entry name" value="Amidase"/>
</dbReference>
<dbReference type="Gene3D" id="3.90.1300.10">
    <property type="entry name" value="Amidase signature (AS) domain"/>
    <property type="match status" value="1"/>
</dbReference>
<dbReference type="InterPro" id="IPR036928">
    <property type="entry name" value="AS_sf"/>
</dbReference>
<evidence type="ECO:0000313" key="10">
    <source>
        <dbReference type="Proteomes" id="UP000244450"/>
    </source>
</evidence>
<comment type="catalytic activity">
    <reaction evidence="7">
        <text>L-glutamyl-tRNA(Gln) + L-glutamine + ATP + H2O = L-glutaminyl-tRNA(Gln) + L-glutamate + ADP + phosphate + H(+)</text>
        <dbReference type="Rhea" id="RHEA:17521"/>
        <dbReference type="Rhea" id="RHEA-COMP:9681"/>
        <dbReference type="Rhea" id="RHEA-COMP:9684"/>
        <dbReference type="ChEBI" id="CHEBI:15377"/>
        <dbReference type="ChEBI" id="CHEBI:15378"/>
        <dbReference type="ChEBI" id="CHEBI:29985"/>
        <dbReference type="ChEBI" id="CHEBI:30616"/>
        <dbReference type="ChEBI" id="CHEBI:43474"/>
        <dbReference type="ChEBI" id="CHEBI:58359"/>
        <dbReference type="ChEBI" id="CHEBI:78520"/>
        <dbReference type="ChEBI" id="CHEBI:78521"/>
        <dbReference type="ChEBI" id="CHEBI:456216"/>
        <dbReference type="EC" id="6.3.5.7"/>
    </reaction>
</comment>
<dbReference type="GO" id="GO:0005524">
    <property type="term" value="F:ATP binding"/>
    <property type="evidence" value="ECO:0007669"/>
    <property type="project" value="UniProtKB-KW"/>
</dbReference>
<dbReference type="OrthoDB" id="9811471at2"/>
<dbReference type="HAMAP" id="MF_00120">
    <property type="entry name" value="GatA"/>
    <property type="match status" value="1"/>
</dbReference>
<evidence type="ECO:0000256" key="3">
    <source>
        <dbReference type="ARBA" id="ARBA00022598"/>
    </source>
</evidence>
<feature type="active site" description="Acyl-ester intermediate" evidence="7">
    <location>
        <position position="176"/>
    </location>
</feature>
<dbReference type="AlphaFoldDB" id="A0A2T7BJV1"/>
<keyword evidence="3 7" id="KW-0436">Ligase</keyword>
<keyword evidence="9" id="KW-0808">Transferase</keyword>
<feature type="domain" description="Amidase" evidence="8">
    <location>
        <begin position="24"/>
        <end position="466"/>
    </location>
</feature>
<evidence type="ECO:0000256" key="1">
    <source>
        <dbReference type="ARBA" id="ARBA00011123"/>
    </source>
</evidence>
<comment type="caution">
    <text evidence="9">The sequence shown here is derived from an EMBL/GenBank/DDBJ whole genome shotgun (WGS) entry which is preliminary data.</text>
</comment>
<keyword evidence="6 7" id="KW-0648">Protein biosynthesis</keyword>
<organism evidence="9 10">
    <name type="scientific">Chitinophaga parva</name>
    <dbReference type="NCBI Taxonomy" id="2169414"/>
    <lineage>
        <taxon>Bacteria</taxon>
        <taxon>Pseudomonadati</taxon>
        <taxon>Bacteroidota</taxon>
        <taxon>Chitinophagia</taxon>
        <taxon>Chitinophagales</taxon>
        <taxon>Chitinophagaceae</taxon>
        <taxon>Chitinophaga</taxon>
    </lineage>
</organism>
<dbReference type="GO" id="GO:0006412">
    <property type="term" value="P:translation"/>
    <property type="evidence" value="ECO:0007669"/>
    <property type="project" value="UniProtKB-UniRule"/>
</dbReference>
<feature type="active site" description="Charge relay system" evidence="7">
    <location>
        <position position="77"/>
    </location>
</feature>
<evidence type="ECO:0000256" key="2">
    <source>
        <dbReference type="ARBA" id="ARBA00014428"/>
    </source>
</evidence>
<comment type="function">
    <text evidence="7">Allows the formation of correctly charged Gln-tRNA(Gln) through the transamidation of misacylated Glu-tRNA(Gln) in organisms which lack glutaminyl-tRNA synthetase. The reaction takes place in the presence of glutamine and ATP through an activated gamma-phospho-Glu-tRNA(Gln).</text>
</comment>
<dbReference type="EC" id="6.3.5.7" evidence="7"/>
<accession>A0A2T7BJV1</accession>
<dbReference type="GO" id="GO:0016740">
    <property type="term" value="F:transferase activity"/>
    <property type="evidence" value="ECO:0007669"/>
    <property type="project" value="UniProtKB-KW"/>
</dbReference>
<comment type="subunit">
    <text evidence="1 7">Heterotrimer of A, B and C subunits.</text>
</comment>
<evidence type="ECO:0000256" key="7">
    <source>
        <dbReference type="HAMAP-Rule" id="MF_00120"/>
    </source>
</evidence>
<proteinExistence type="inferred from homology"/>
<dbReference type="InterPro" id="IPR004412">
    <property type="entry name" value="GatA"/>
</dbReference>
<dbReference type="Proteomes" id="UP000244450">
    <property type="component" value="Unassembled WGS sequence"/>
</dbReference>
<protein>
    <recommendedName>
        <fullName evidence="2 7">Glutamyl-tRNA(Gln) amidotransferase subunit A</fullName>
        <shortName evidence="7">Glu-ADT subunit A</shortName>
        <ecNumber evidence="7">6.3.5.7</ecNumber>
    </recommendedName>
</protein>
<dbReference type="EMBL" id="QCYK01000001">
    <property type="protein sequence ID" value="PUZ27942.1"/>
    <property type="molecule type" value="Genomic_DNA"/>
</dbReference>
<comment type="similarity">
    <text evidence="7">Belongs to the amidase family. GatA subfamily.</text>
</comment>
<evidence type="ECO:0000256" key="4">
    <source>
        <dbReference type="ARBA" id="ARBA00022741"/>
    </source>
</evidence>
<dbReference type="Pfam" id="PF01425">
    <property type="entry name" value="Amidase"/>
    <property type="match status" value="1"/>
</dbReference>
<gene>
    <name evidence="7 9" type="primary">gatA</name>
    <name evidence="9" type="ORF">DCC81_00170</name>
</gene>
<keyword evidence="4 7" id="KW-0547">Nucleotide-binding</keyword>
<reference evidence="9 10" key="1">
    <citation type="submission" date="2018-04" db="EMBL/GenBank/DDBJ databases">
        <title>Chitinophaga fuyangensis sp. nov., isolated from soil in a chemical factory.</title>
        <authorList>
            <person name="Chen K."/>
        </authorList>
    </citation>
    <scope>NUCLEOTIDE SEQUENCE [LARGE SCALE GENOMIC DNA]</scope>
    <source>
        <strain evidence="9 10">LY-1</strain>
    </source>
</reference>
<keyword evidence="10" id="KW-1185">Reference proteome</keyword>
<evidence type="ECO:0000256" key="5">
    <source>
        <dbReference type="ARBA" id="ARBA00022840"/>
    </source>
</evidence>
<dbReference type="SUPFAM" id="SSF75304">
    <property type="entry name" value="Amidase signature (AS) enzymes"/>
    <property type="match status" value="1"/>
</dbReference>
<evidence type="ECO:0000256" key="6">
    <source>
        <dbReference type="ARBA" id="ARBA00022917"/>
    </source>
</evidence>
<dbReference type="PANTHER" id="PTHR11895:SF151">
    <property type="entry name" value="GLUTAMYL-TRNA(GLN) AMIDOTRANSFERASE SUBUNIT A"/>
    <property type="match status" value="1"/>
</dbReference>
<dbReference type="RefSeq" id="WP_108684583.1">
    <property type="nucleotide sequence ID" value="NZ_QCYK01000001.1"/>
</dbReference>
<feature type="active site" description="Charge relay system" evidence="7">
    <location>
        <position position="152"/>
    </location>
</feature>
<name>A0A2T7BJV1_9BACT</name>
<evidence type="ECO:0000259" key="8">
    <source>
        <dbReference type="Pfam" id="PF01425"/>
    </source>
</evidence>